<gene>
    <name evidence="2" type="ORF">U9M48_037771</name>
</gene>
<accession>A0AAQ3UJW8</accession>
<dbReference type="AlphaFoldDB" id="A0AAQ3UJW8"/>
<sequence>MHRSPMSSDSPTTTTTACAAALGRPAPSSLDTRTLTAALRPMKTITSQPSTFMQTPSALTATSASWRSPVSTAQHDGRLQRQPEEGGDVVEGGGRPAPPPVPAPPHDVGRLRQRDDPVRGVVGERGAEHPAAQHDDEELSIAQASSAPTPIHAGTTTLLCACRNLPAPKLRPMAKMAGRMQTVNLAASRATSWSCPISSSSGSAKTKKGDMRSAEAMRMIQERCRYTPSMPTCPAPYACPHSVSSALPMPSRKPSAKLMNTVRPMEAPARGRVPR</sequence>
<keyword evidence="3" id="KW-1185">Reference proteome</keyword>
<feature type="compositionally biased region" description="Low complexity" evidence="1">
    <location>
        <begin position="12"/>
        <end position="21"/>
    </location>
</feature>
<organism evidence="2 3">
    <name type="scientific">Paspalum notatum var. saurae</name>
    <dbReference type="NCBI Taxonomy" id="547442"/>
    <lineage>
        <taxon>Eukaryota</taxon>
        <taxon>Viridiplantae</taxon>
        <taxon>Streptophyta</taxon>
        <taxon>Embryophyta</taxon>
        <taxon>Tracheophyta</taxon>
        <taxon>Spermatophyta</taxon>
        <taxon>Magnoliopsida</taxon>
        <taxon>Liliopsida</taxon>
        <taxon>Poales</taxon>
        <taxon>Poaceae</taxon>
        <taxon>PACMAD clade</taxon>
        <taxon>Panicoideae</taxon>
        <taxon>Andropogonodae</taxon>
        <taxon>Paspaleae</taxon>
        <taxon>Paspalinae</taxon>
        <taxon>Paspalum</taxon>
    </lineage>
</organism>
<evidence type="ECO:0000313" key="3">
    <source>
        <dbReference type="Proteomes" id="UP001341281"/>
    </source>
</evidence>
<reference evidence="2 3" key="1">
    <citation type="submission" date="2024-02" db="EMBL/GenBank/DDBJ databases">
        <title>High-quality chromosome-scale genome assembly of Pensacola bahiagrass (Paspalum notatum Flugge var. saurae).</title>
        <authorList>
            <person name="Vega J.M."/>
            <person name="Podio M."/>
            <person name="Orjuela J."/>
            <person name="Siena L.A."/>
            <person name="Pessino S.C."/>
            <person name="Combes M.C."/>
            <person name="Mariac C."/>
            <person name="Albertini E."/>
            <person name="Pupilli F."/>
            <person name="Ortiz J.P.A."/>
            <person name="Leblanc O."/>
        </authorList>
    </citation>
    <scope>NUCLEOTIDE SEQUENCE [LARGE SCALE GENOMIC DNA]</scope>
    <source>
        <strain evidence="2">R1</strain>
        <tissue evidence="2">Leaf</tissue>
    </source>
</reference>
<protein>
    <submittedName>
        <fullName evidence="2">Uncharacterized protein</fullName>
    </submittedName>
</protein>
<evidence type="ECO:0000256" key="1">
    <source>
        <dbReference type="SAM" id="MobiDB-lite"/>
    </source>
</evidence>
<feature type="compositionally biased region" description="Polar residues" evidence="1">
    <location>
        <begin position="44"/>
        <end position="74"/>
    </location>
</feature>
<dbReference type="EMBL" id="CP144753">
    <property type="protein sequence ID" value="WVZ91625.1"/>
    <property type="molecule type" value="Genomic_DNA"/>
</dbReference>
<feature type="region of interest" description="Disordered" evidence="1">
    <location>
        <begin position="1"/>
        <end position="115"/>
    </location>
</feature>
<name>A0AAQ3UJW8_PASNO</name>
<feature type="compositionally biased region" description="Polar residues" evidence="1">
    <location>
        <begin position="1"/>
        <end position="11"/>
    </location>
</feature>
<evidence type="ECO:0000313" key="2">
    <source>
        <dbReference type="EMBL" id="WVZ91625.1"/>
    </source>
</evidence>
<dbReference type="Proteomes" id="UP001341281">
    <property type="component" value="Chromosome 09"/>
</dbReference>
<proteinExistence type="predicted"/>
<feature type="compositionally biased region" description="Pro residues" evidence="1">
    <location>
        <begin position="96"/>
        <end position="105"/>
    </location>
</feature>
<feature type="compositionally biased region" description="Basic and acidic residues" evidence="1">
    <location>
        <begin position="75"/>
        <end position="84"/>
    </location>
</feature>